<dbReference type="Pfam" id="PF13639">
    <property type="entry name" value="zf-RING_2"/>
    <property type="match status" value="1"/>
</dbReference>
<evidence type="ECO:0000256" key="7">
    <source>
        <dbReference type="ARBA" id="ARBA00022786"/>
    </source>
</evidence>
<feature type="domain" description="RING-type" evidence="11">
    <location>
        <begin position="636"/>
        <end position="677"/>
    </location>
</feature>
<feature type="region of interest" description="Disordered" evidence="10">
    <location>
        <begin position="215"/>
        <end position="244"/>
    </location>
</feature>
<feature type="compositionally biased region" description="Polar residues" evidence="10">
    <location>
        <begin position="1"/>
        <end position="24"/>
    </location>
</feature>
<evidence type="ECO:0000256" key="6">
    <source>
        <dbReference type="ARBA" id="ARBA00022771"/>
    </source>
</evidence>
<protein>
    <recommendedName>
        <fullName evidence="3">RING-type E3 ubiquitin transferase</fullName>
        <ecNumber evidence="3">2.3.2.27</ecNumber>
    </recommendedName>
</protein>
<keyword evidence="13" id="KW-1185">Reference proteome</keyword>
<evidence type="ECO:0000256" key="1">
    <source>
        <dbReference type="ARBA" id="ARBA00000900"/>
    </source>
</evidence>
<feature type="compositionally biased region" description="Low complexity" evidence="10">
    <location>
        <begin position="503"/>
        <end position="514"/>
    </location>
</feature>
<evidence type="ECO:0000256" key="9">
    <source>
        <dbReference type="PROSITE-ProRule" id="PRU00175"/>
    </source>
</evidence>
<dbReference type="Gene3D" id="3.30.40.10">
    <property type="entry name" value="Zinc/RING finger domain, C3HC4 (zinc finger)"/>
    <property type="match status" value="1"/>
</dbReference>
<evidence type="ECO:0000313" key="12">
    <source>
        <dbReference type="EMBL" id="KZV54565.1"/>
    </source>
</evidence>
<accession>A0A2Z7D559</accession>
<comment type="pathway">
    <text evidence="2">Protein modification; protein ubiquitination.</text>
</comment>
<keyword evidence="6 9" id="KW-0863">Zinc-finger</keyword>
<keyword evidence="4" id="KW-0808">Transferase</keyword>
<dbReference type="Proteomes" id="UP000250235">
    <property type="component" value="Unassembled WGS sequence"/>
</dbReference>
<evidence type="ECO:0000256" key="3">
    <source>
        <dbReference type="ARBA" id="ARBA00012483"/>
    </source>
</evidence>
<feature type="region of interest" description="Disordered" evidence="10">
    <location>
        <begin position="178"/>
        <end position="201"/>
    </location>
</feature>
<organism evidence="12 13">
    <name type="scientific">Dorcoceras hygrometricum</name>
    <dbReference type="NCBI Taxonomy" id="472368"/>
    <lineage>
        <taxon>Eukaryota</taxon>
        <taxon>Viridiplantae</taxon>
        <taxon>Streptophyta</taxon>
        <taxon>Embryophyta</taxon>
        <taxon>Tracheophyta</taxon>
        <taxon>Spermatophyta</taxon>
        <taxon>Magnoliopsida</taxon>
        <taxon>eudicotyledons</taxon>
        <taxon>Gunneridae</taxon>
        <taxon>Pentapetalae</taxon>
        <taxon>asterids</taxon>
        <taxon>lamiids</taxon>
        <taxon>Lamiales</taxon>
        <taxon>Gesneriaceae</taxon>
        <taxon>Didymocarpoideae</taxon>
        <taxon>Trichosporeae</taxon>
        <taxon>Loxocarpinae</taxon>
        <taxon>Dorcoceras</taxon>
    </lineage>
</organism>
<dbReference type="InterPro" id="IPR013083">
    <property type="entry name" value="Znf_RING/FYVE/PHD"/>
</dbReference>
<feature type="compositionally biased region" description="Polar residues" evidence="10">
    <location>
        <begin position="439"/>
        <end position="452"/>
    </location>
</feature>
<feature type="compositionally biased region" description="Polar residues" evidence="10">
    <location>
        <begin position="70"/>
        <end position="88"/>
    </location>
</feature>
<dbReference type="PROSITE" id="PS50089">
    <property type="entry name" value="ZF_RING_2"/>
    <property type="match status" value="1"/>
</dbReference>
<dbReference type="PANTHER" id="PTHR22937">
    <property type="entry name" value="E3 UBIQUITIN-PROTEIN LIGASE RNF165"/>
    <property type="match status" value="1"/>
</dbReference>
<name>A0A2Z7D559_9LAMI</name>
<feature type="compositionally biased region" description="Low complexity" evidence="10">
    <location>
        <begin position="178"/>
        <end position="199"/>
    </location>
</feature>
<evidence type="ECO:0000313" key="13">
    <source>
        <dbReference type="Proteomes" id="UP000250235"/>
    </source>
</evidence>
<feature type="compositionally biased region" description="Basic and acidic residues" evidence="10">
    <location>
        <begin position="216"/>
        <end position="227"/>
    </location>
</feature>
<reference evidence="12 13" key="1">
    <citation type="journal article" date="2015" name="Proc. Natl. Acad. Sci. U.S.A.">
        <title>The resurrection genome of Boea hygrometrica: A blueprint for survival of dehydration.</title>
        <authorList>
            <person name="Xiao L."/>
            <person name="Yang G."/>
            <person name="Zhang L."/>
            <person name="Yang X."/>
            <person name="Zhao S."/>
            <person name="Ji Z."/>
            <person name="Zhou Q."/>
            <person name="Hu M."/>
            <person name="Wang Y."/>
            <person name="Chen M."/>
            <person name="Xu Y."/>
            <person name="Jin H."/>
            <person name="Xiao X."/>
            <person name="Hu G."/>
            <person name="Bao F."/>
            <person name="Hu Y."/>
            <person name="Wan P."/>
            <person name="Li L."/>
            <person name="Deng X."/>
            <person name="Kuang T."/>
            <person name="Xiang C."/>
            <person name="Zhu J.K."/>
            <person name="Oliver M.J."/>
            <person name="He Y."/>
        </authorList>
    </citation>
    <scope>NUCLEOTIDE SEQUENCE [LARGE SCALE GENOMIC DNA]</scope>
    <source>
        <strain evidence="13">cv. XS01</strain>
    </source>
</reference>
<feature type="compositionally biased region" description="Polar residues" evidence="10">
    <location>
        <begin position="229"/>
        <end position="244"/>
    </location>
</feature>
<dbReference type="AlphaFoldDB" id="A0A2Z7D559"/>
<keyword evidence="7" id="KW-0833">Ubl conjugation pathway</keyword>
<evidence type="ECO:0000256" key="10">
    <source>
        <dbReference type="SAM" id="MobiDB-lite"/>
    </source>
</evidence>
<dbReference type="SMART" id="SM00744">
    <property type="entry name" value="RINGv"/>
    <property type="match status" value="1"/>
</dbReference>
<feature type="compositionally biased region" description="Low complexity" evidence="10">
    <location>
        <begin position="453"/>
        <end position="476"/>
    </location>
</feature>
<feature type="region of interest" description="Disordered" evidence="10">
    <location>
        <begin position="1"/>
        <end position="28"/>
    </location>
</feature>
<dbReference type="OrthoDB" id="8062037at2759"/>
<sequence>MQGQRSSFSTLPENLSFDRSSAATDTGIDPQMSWNGIHTSAQNLIQEYRIPLCDPSVSYLLDGRHEGQSGECSVGQTSAGAASNQGEQNQRKTDHAWNVLSRDTHTLEEPQHRPSNDISTDVIRMDPNGNHVPDGFALLNNLSSGTLTRDLNMSPVYEDHADDDCQVVEHPNTYVSIGSSSEQRVSSGGSSDSFGVPSGRGKYATRYTETRAVSVDGRRVSGKRKFEVTGQSSGAGSSSFNPHAERSQFNYIPTHPISASNASISSHAENVVVNNNGSQPSNPTLRIGVGENVSASPFSLAASGTPGSSHRHFRLRVNGSHQKDPMPGDLYPTEANVGNLDASSSRRSSRLVLRNRVLHLNSAPEAETRSARGQLNHLHVPSVRLNPQPLLNGASSSRSSRSHASALSQQRDVVLYEEPMQRHVPRNILEHPIFIPASERSSSQQPTNWNFASGNNSTTGNVSSNSLVGSSSGVNSAAPLWPQHSYPQYSRRLSELVRRSLISSTGTDSGGPTSRPAPRPGSSAQSRETAFTENHMSNSRSTFFERHVDGALGLPYPLRSLASASEGRGAMMSERIRRVLDLMRRGEGLRLEELLALEERIGNVCTGLTEESISTLLKTHKHVNVRAENPVETELCSICREEYAEGEDVGTLECGHNFHQECIKQWLMRKNLCAICKTTGLTAQ</sequence>
<dbReference type="EMBL" id="KQ989519">
    <property type="protein sequence ID" value="KZV54565.1"/>
    <property type="molecule type" value="Genomic_DNA"/>
</dbReference>
<feature type="region of interest" description="Disordered" evidence="10">
    <location>
        <begin position="364"/>
        <end position="410"/>
    </location>
</feature>
<evidence type="ECO:0000256" key="2">
    <source>
        <dbReference type="ARBA" id="ARBA00004906"/>
    </source>
</evidence>
<dbReference type="InterPro" id="IPR045191">
    <property type="entry name" value="MBR1/2-like"/>
</dbReference>
<dbReference type="GO" id="GO:0043161">
    <property type="term" value="P:proteasome-mediated ubiquitin-dependent protein catabolic process"/>
    <property type="evidence" value="ECO:0007669"/>
    <property type="project" value="UniProtKB-ARBA"/>
</dbReference>
<dbReference type="InterPro" id="IPR001841">
    <property type="entry name" value="Znf_RING"/>
</dbReference>
<proteinExistence type="predicted"/>
<keyword evidence="5" id="KW-0479">Metal-binding</keyword>
<evidence type="ECO:0000259" key="11">
    <source>
        <dbReference type="PROSITE" id="PS50089"/>
    </source>
</evidence>
<dbReference type="InterPro" id="IPR011016">
    <property type="entry name" value="Znf_RING-CH"/>
</dbReference>
<feature type="region of interest" description="Disordered" evidence="10">
    <location>
        <begin position="439"/>
        <end position="481"/>
    </location>
</feature>
<dbReference type="PANTHER" id="PTHR22937:SF224">
    <property type="entry name" value="E3 UBIQUITIN-PROTEIN LIGASE MBR1-RELATED"/>
    <property type="match status" value="1"/>
</dbReference>
<evidence type="ECO:0000256" key="8">
    <source>
        <dbReference type="ARBA" id="ARBA00022833"/>
    </source>
</evidence>
<dbReference type="FunFam" id="3.30.40.10:FF:000309">
    <property type="entry name" value="E3 ubiquitin-protein ligase MBR2"/>
    <property type="match status" value="1"/>
</dbReference>
<comment type="catalytic activity">
    <reaction evidence="1">
        <text>S-ubiquitinyl-[E2 ubiquitin-conjugating enzyme]-L-cysteine + [acceptor protein]-L-lysine = [E2 ubiquitin-conjugating enzyme]-L-cysteine + N(6)-ubiquitinyl-[acceptor protein]-L-lysine.</text>
        <dbReference type="EC" id="2.3.2.27"/>
    </reaction>
</comment>
<evidence type="ECO:0000256" key="5">
    <source>
        <dbReference type="ARBA" id="ARBA00022723"/>
    </source>
</evidence>
<feature type="compositionally biased region" description="Polar residues" evidence="10">
    <location>
        <begin position="522"/>
        <end position="532"/>
    </location>
</feature>
<evidence type="ECO:0000256" key="4">
    <source>
        <dbReference type="ARBA" id="ARBA00022679"/>
    </source>
</evidence>
<dbReference type="GO" id="GO:0061630">
    <property type="term" value="F:ubiquitin protein ligase activity"/>
    <property type="evidence" value="ECO:0007669"/>
    <property type="project" value="UniProtKB-EC"/>
</dbReference>
<feature type="compositionally biased region" description="Low complexity" evidence="10">
    <location>
        <begin position="394"/>
        <end position="410"/>
    </location>
</feature>
<dbReference type="GO" id="GO:0008270">
    <property type="term" value="F:zinc ion binding"/>
    <property type="evidence" value="ECO:0007669"/>
    <property type="project" value="UniProtKB-KW"/>
</dbReference>
<gene>
    <name evidence="12" type="ORF">F511_01363</name>
</gene>
<dbReference type="SMART" id="SM00184">
    <property type="entry name" value="RING"/>
    <property type="match status" value="1"/>
</dbReference>
<feature type="region of interest" description="Disordered" evidence="10">
    <location>
        <begin position="66"/>
        <end position="94"/>
    </location>
</feature>
<dbReference type="EC" id="2.3.2.27" evidence="3"/>
<dbReference type="GO" id="GO:0010228">
    <property type="term" value="P:vegetative to reproductive phase transition of meristem"/>
    <property type="evidence" value="ECO:0007669"/>
    <property type="project" value="UniProtKB-ARBA"/>
</dbReference>
<dbReference type="SUPFAM" id="SSF57850">
    <property type="entry name" value="RING/U-box"/>
    <property type="match status" value="1"/>
</dbReference>
<feature type="region of interest" description="Disordered" evidence="10">
    <location>
        <begin position="503"/>
        <end position="532"/>
    </location>
</feature>
<keyword evidence="8" id="KW-0862">Zinc</keyword>